<accession>A0A1I6LMJ7</accession>
<gene>
    <name evidence="6" type="ORF">SAMN05661086_03406</name>
</gene>
<sequence length="338" mass="38096">MKKNVTLKDIAERVGVSAVTVSKALSDKDGVSDEIRKTIKEVANELGYRYGNNTVLQCESGNIGVVIANRFVREDENAFYLKMYQNLVQALARYNFYGIMEIVTSKDEKELVMPKLLENNKVDGLILLGQFSSSYTDMLIHAEQNVLLLDYYDKKQSVDAIISDSVYGSYKATNYLISNGHKRIGFVGSIFATNSILDRYIGYYKALIESSLDVEKKWILEDRDEEGNLIEILLPDLNDMPTAFVCCCDKVCYILVKKLKAMGYKVPEDISVVGYDNFIFSTLSTLKFTTVDVDIEAMTEAAADLIIKKVRGQHHTTGMKIIESKLIIRESVCKVNNK</sequence>
<feature type="domain" description="HTH lacI-type" evidence="5">
    <location>
        <begin position="5"/>
        <end position="49"/>
    </location>
</feature>
<keyword evidence="2" id="KW-0805">Transcription regulation</keyword>
<dbReference type="STRING" id="37658.SAMN05661086_03406"/>
<dbReference type="OrthoDB" id="2026446at2"/>
<dbReference type="EMBL" id="FOYZ01000018">
    <property type="protein sequence ID" value="SFS04608.1"/>
    <property type="molecule type" value="Genomic_DNA"/>
</dbReference>
<dbReference type="RefSeq" id="WP_092563581.1">
    <property type="nucleotide sequence ID" value="NZ_FOYZ01000018.1"/>
</dbReference>
<dbReference type="CDD" id="cd19974">
    <property type="entry name" value="PBP1_LacI-like"/>
    <property type="match status" value="1"/>
</dbReference>
<keyword evidence="3" id="KW-0238">DNA-binding</keyword>
<keyword evidence="4" id="KW-0804">Transcription</keyword>
<dbReference type="SUPFAM" id="SSF47413">
    <property type="entry name" value="lambda repressor-like DNA-binding domains"/>
    <property type="match status" value="1"/>
</dbReference>
<keyword evidence="7" id="KW-1185">Reference proteome</keyword>
<dbReference type="InterPro" id="IPR010982">
    <property type="entry name" value="Lambda_DNA-bd_dom_sf"/>
</dbReference>
<keyword evidence="1" id="KW-0678">Repressor</keyword>
<evidence type="ECO:0000256" key="1">
    <source>
        <dbReference type="ARBA" id="ARBA00022491"/>
    </source>
</evidence>
<dbReference type="Gene3D" id="1.10.260.40">
    <property type="entry name" value="lambda repressor-like DNA-binding domains"/>
    <property type="match status" value="1"/>
</dbReference>
<dbReference type="PROSITE" id="PS50932">
    <property type="entry name" value="HTH_LACI_2"/>
    <property type="match status" value="1"/>
</dbReference>
<dbReference type="InterPro" id="IPR000843">
    <property type="entry name" value="HTH_LacI"/>
</dbReference>
<dbReference type="Pfam" id="PF13377">
    <property type="entry name" value="Peripla_BP_3"/>
    <property type="match status" value="1"/>
</dbReference>
<dbReference type="Proteomes" id="UP000199659">
    <property type="component" value="Unassembled WGS sequence"/>
</dbReference>
<dbReference type="InterPro" id="IPR028082">
    <property type="entry name" value="Peripla_BP_I"/>
</dbReference>
<dbReference type="SUPFAM" id="SSF53822">
    <property type="entry name" value="Periplasmic binding protein-like I"/>
    <property type="match status" value="1"/>
</dbReference>
<dbReference type="Gene3D" id="3.40.50.2300">
    <property type="match status" value="2"/>
</dbReference>
<organism evidence="6 7">
    <name type="scientific">Anaeromicropila populeti</name>
    <dbReference type="NCBI Taxonomy" id="37658"/>
    <lineage>
        <taxon>Bacteria</taxon>
        <taxon>Bacillati</taxon>
        <taxon>Bacillota</taxon>
        <taxon>Clostridia</taxon>
        <taxon>Lachnospirales</taxon>
        <taxon>Lachnospiraceae</taxon>
        <taxon>Anaeromicropila</taxon>
    </lineage>
</organism>
<reference evidence="6 7" key="1">
    <citation type="submission" date="2016-10" db="EMBL/GenBank/DDBJ databases">
        <authorList>
            <person name="de Groot N.N."/>
        </authorList>
    </citation>
    <scope>NUCLEOTIDE SEQUENCE [LARGE SCALE GENOMIC DNA]</scope>
    <source>
        <strain evidence="6 7">743A</strain>
    </source>
</reference>
<dbReference type="AlphaFoldDB" id="A0A1I6LMJ7"/>
<evidence type="ECO:0000259" key="5">
    <source>
        <dbReference type="PROSITE" id="PS50932"/>
    </source>
</evidence>
<name>A0A1I6LMJ7_9FIRM</name>
<evidence type="ECO:0000256" key="3">
    <source>
        <dbReference type="ARBA" id="ARBA00023125"/>
    </source>
</evidence>
<proteinExistence type="predicted"/>
<dbReference type="Pfam" id="PF00356">
    <property type="entry name" value="LacI"/>
    <property type="match status" value="1"/>
</dbReference>
<evidence type="ECO:0000313" key="6">
    <source>
        <dbReference type="EMBL" id="SFS04608.1"/>
    </source>
</evidence>
<dbReference type="PANTHER" id="PTHR30146:SF148">
    <property type="entry name" value="HTH-TYPE TRANSCRIPTIONAL REPRESSOR PURR-RELATED"/>
    <property type="match status" value="1"/>
</dbReference>
<dbReference type="CDD" id="cd01392">
    <property type="entry name" value="HTH_LacI"/>
    <property type="match status" value="1"/>
</dbReference>
<dbReference type="InterPro" id="IPR046335">
    <property type="entry name" value="LacI/GalR-like_sensor"/>
</dbReference>
<evidence type="ECO:0000256" key="4">
    <source>
        <dbReference type="ARBA" id="ARBA00023163"/>
    </source>
</evidence>
<dbReference type="GO" id="GO:0003700">
    <property type="term" value="F:DNA-binding transcription factor activity"/>
    <property type="evidence" value="ECO:0007669"/>
    <property type="project" value="TreeGrafter"/>
</dbReference>
<protein>
    <submittedName>
        <fullName evidence="6">Transcriptional regulator, LacI family</fullName>
    </submittedName>
</protein>
<dbReference type="PANTHER" id="PTHR30146">
    <property type="entry name" value="LACI-RELATED TRANSCRIPTIONAL REPRESSOR"/>
    <property type="match status" value="1"/>
</dbReference>
<dbReference type="GO" id="GO:0000976">
    <property type="term" value="F:transcription cis-regulatory region binding"/>
    <property type="evidence" value="ECO:0007669"/>
    <property type="project" value="TreeGrafter"/>
</dbReference>
<dbReference type="SMART" id="SM00354">
    <property type="entry name" value="HTH_LACI"/>
    <property type="match status" value="1"/>
</dbReference>
<evidence type="ECO:0000313" key="7">
    <source>
        <dbReference type="Proteomes" id="UP000199659"/>
    </source>
</evidence>
<evidence type="ECO:0000256" key="2">
    <source>
        <dbReference type="ARBA" id="ARBA00023015"/>
    </source>
</evidence>
<dbReference type="PROSITE" id="PS00356">
    <property type="entry name" value="HTH_LACI_1"/>
    <property type="match status" value="1"/>
</dbReference>